<evidence type="ECO:0000313" key="3">
    <source>
        <dbReference type="EMBL" id="THZ33527.1"/>
    </source>
</evidence>
<evidence type="ECO:0000259" key="2">
    <source>
        <dbReference type="Pfam" id="PF13632"/>
    </source>
</evidence>
<comment type="caution">
    <text evidence="3">The sequence shown here is derived from an EMBL/GenBank/DDBJ whole genome shotgun (WGS) entry which is preliminary data.</text>
</comment>
<accession>A0A4S9U8E3</accession>
<dbReference type="InterPro" id="IPR001173">
    <property type="entry name" value="Glyco_trans_2-like"/>
</dbReference>
<name>A0A4S9U8E3_AURPU</name>
<evidence type="ECO:0000256" key="1">
    <source>
        <dbReference type="SAM" id="Phobius"/>
    </source>
</evidence>
<dbReference type="AlphaFoldDB" id="A0A4S9U8E3"/>
<gene>
    <name evidence="3" type="ORF">D6C90_08295</name>
</gene>
<dbReference type="SUPFAM" id="SSF53448">
    <property type="entry name" value="Nucleotide-diphospho-sugar transferases"/>
    <property type="match status" value="1"/>
</dbReference>
<dbReference type="InterPro" id="IPR029044">
    <property type="entry name" value="Nucleotide-diphossugar_trans"/>
</dbReference>
<keyword evidence="1" id="KW-0812">Transmembrane</keyword>
<sequence>MGVAHWIVRCTPFISVSILLLLRFLAFYIVLLHLAAWWFPIRLCWALFDLLRKLKRTATEYVPNQAEDHYNNAGNADKPHGTTIHAILIPNYKEEIETLSDTLRVLSAHPMAERAYDVILAMEENETGAESKARKLQRDFAGRFRRLSRSMHPSNLEGETKGKSSNLSWVAKQAAAYYAKEPNSEVILTMMDADTHLLPYHFESISRLHSENPSTCKSTMYVPHLIFDRNMHAIPLLVRLADMLWCGADLACLHSTSTVCIPTSIYSLPLSLAETVGGWDAGPESIGEDMRMYLNPASQCNVASGEMGWRGYKASLVARYQQAIRHTWGALDVGYTLEKLWHLFRSSSKAARDSDDIPSALEGLSYIRLTKGFPANEPILYPPDDHGTALVSDLPFTSSSCLLRRRHTTLSLTRDATFHSMYLDPLERVLRIMNADSQVGNVSTDSKQGVFSLDPGQTLVLLVDLKTSGHETYAKLDEQLQSLRDDQWLTHWNGTHRVERPITIVVSGHAPFGLIAANDSYRDIFFDAPLTSLASDGDPAAPTPTPGVYAIHDNSPGSGLLRYKYNPSNSWYASSDFKAAGGILSIFAITDPQIRSLAEHMRMAEARGLVPRYWGTPRWPRSLRDQIWEVLLQEGVGILNVDDLRAARKGSWGRWGQRSIES</sequence>
<feature type="domain" description="Glycosyltransferase 2-like" evidence="2">
    <location>
        <begin position="188"/>
        <end position="345"/>
    </location>
</feature>
<dbReference type="PANTHER" id="PTHR36851">
    <property type="entry name" value="UNNAMED PRODUCT"/>
    <property type="match status" value="1"/>
</dbReference>
<keyword evidence="1" id="KW-1133">Transmembrane helix</keyword>
<feature type="transmembrane region" description="Helical" evidence="1">
    <location>
        <begin position="12"/>
        <end position="39"/>
    </location>
</feature>
<dbReference type="Pfam" id="PF13632">
    <property type="entry name" value="Glyco_trans_2_3"/>
    <property type="match status" value="1"/>
</dbReference>
<organism evidence="3 4">
    <name type="scientific">Aureobasidium pullulans</name>
    <name type="common">Black yeast</name>
    <name type="synonym">Pullularia pullulans</name>
    <dbReference type="NCBI Taxonomy" id="5580"/>
    <lineage>
        <taxon>Eukaryota</taxon>
        <taxon>Fungi</taxon>
        <taxon>Dikarya</taxon>
        <taxon>Ascomycota</taxon>
        <taxon>Pezizomycotina</taxon>
        <taxon>Dothideomycetes</taxon>
        <taxon>Dothideomycetidae</taxon>
        <taxon>Dothideales</taxon>
        <taxon>Saccotheciaceae</taxon>
        <taxon>Aureobasidium</taxon>
    </lineage>
</organism>
<evidence type="ECO:0000313" key="4">
    <source>
        <dbReference type="Proteomes" id="UP000310121"/>
    </source>
</evidence>
<dbReference type="EMBL" id="QZBN01001119">
    <property type="protein sequence ID" value="THZ33527.1"/>
    <property type="molecule type" value="Genomic_DNA"/>
</dbReference>
<keyword evidence="1" id="KW-0472">Membrane</keyword>
<protein>
    <recommendedName>
        <fullName evidence="2">Glycosyltransferase 2-like domain-containing protein</fullName>
    </recommendedName>
</protein>
<dbReference type="PANTHER" id="PTHR36851:SF1">
    <property type="entry name" value="GLYCO_TRANS_2-LIKE DOMAIN-CONTAINING PROTEIN"/>
    <property type="match status" value="1"/>
</dbReference>
<reference evidence="3 4" key="1">
    <citation type="submission" date="2018-10" db="EMBL/GenBank/DDBJ databases">
        <title>Fifty Aureobasidium pullulans genomes reveal a recombining polyextremotolerant generalist.</title>
        <authorList>
            <person name="Gostincar C."/>
            <person name="Turk M."/>
            <person name="Zajc J."/>
            <person name="Gunde-Cimerman N."/>
        </authorList>
    </citation>
    <scope>NUCLEOTIDE SEQUENCE [LARGE SCALE GENOMIC DNA]</scope>
    <source>
        <strain evidence="3 4">EXF-3844</strain>
    </source>
</reference>
<proteinExistence type="predicted"/>
<dbReference type="Proteomes" id="UP000310121">
    <property type="component" value="Unassembled WGS sequence"/>
</dbReference>
<dbReference type="Gene3D" id="3.90.550.10">
    <property type="entry name" value="Spore Coat Polysaccharide Biosynthesis Protein SpsA, Chain A"/>
    <property type="match status" value="1"/>
</dbReference>